<accession>A0AAV2RZ29</accession>
<feature type="compositionally biased region" description="Low complexity" evidence="1">
    <location>
        <begin position="152"/>
        <end position="162"/>
    </location>
</feature>
<dbReference type="Proteomes" id="UP001497623">
    <property type="component" value="Unassembled WGS sequence"/>
</dbReference>
<feature type="compositionally biased region" description="Pro residues" evidence="1">
    <location>
        <begin position="48"/>
        <end position="61"/>
    </location>
</feature>
<dbReference type="PANTHER" id="PTHR13943:SF77">
    <property type="entry name" value="LRAT DOMAIN-CONTAINING PROTEIN"/>
    <property type="match status" value="1"/>
</dbReference>
<comment type="caution">
    <text evidence="2">The sequence shown here is derived from an EMBL/GenBank/DDBJ whole genome shotgun (WGS) entry which is preliminary data.</text>
</comment>
<name>A0AAV2RZ29_MEGNR</name>
<dbReference type="PANTHER" id="PTHR13943">
    <property type="entry name" value="HRAS-LIKE SUPPRESSOR - RELATED"/>
    <property type="match status" value="1"/>
</dbReference>
<feature type="compositionally biased region" description="Polar residues" evidence="1">
    <location>
        <begin position="341"/>
        <end position="355"/>
    </location>
</feature>
<gene>
    <name evidence="2" type="ORF">MNOR_LOCUS29743</name>
</gene>
<reference evidence="2 3" key="1">
    <citation type="submission" date="2024-05" db="EMBL/GenBank/DDBJ databases">
        <authorList>
            <person name="Wallberg A."/>
        </authorList>
    </citation>
    <scope>NUCLEOTIDE SEQUENCE [LARGE SCALE GENOMIC DNA]</scope>
</reference>
<feature type="region of interest" description="Disordered" evidence="1">
    <location>
        <begin position="29"/>
        <end position="62"/>
    </location>
</feature>
<dbReference type="Gene3D" id="3.90.1720.10">
    <property type="entry name" value="endopeptidase domain like (from Nostoc punctiforme)"/>
    <property type="match status" value="1"/>
</dbReference>
<dbReference type="GO" id="GO:0004623">
    <property type="term" value="F:phospholipase A2 activity"/>
    <property type="evidence" value="ECO:0007669"/>
    <property type="project" value="TreeGrafter"/>
</dbReference>
<dbReference type="GO" id="GO:0070292">
    <property type="term" value="P:N-acylphosphatidylethanolamine metabolic process"/>
    <property type="evidence" value="ECO:0007669"/>
    <property type="project" value="TreeGrafter"/>
</dbReference>
<evidence type="ECO:0000313" key="3">
    <source>
        <dbReference type="Proteomes" id="UP001497623"/>
    </source>
</evidence>
<feature type="region of interest" description="Disordered" evidence="1">
    <location>
        <begin position="137"/>
        <end position="162"/>
    </location>
</feature>
<sequence>MMQVSTMYAQSLERQLVSRRSQLCHMKLARSNSTPADLSNRGGGGNQAPPPPPSPTSPPKPVQQEILKEVPQVHPLPFQEPLTIDPKECTDRLCRLPSQSGSLLGSPRKNNSPAVSAAAAARLQERNTINRLTKSTGDLAPALNNKSIGRITPPTTNTNNNNTLATDKKAKVKLAKEAKKVPSNVMMQSPWVTQVNCFKLIDQVKSGDILEFNIKLHHHWGIALVPKDKKASIDNMELIHLAKDKNGRNRVVRQPMKEYWHSGVTARINNSRDVNKPPLPAGEVTSHANKLIVQPYRVWENSDKLVTFCRYGEGQKARQLSDAARWGSLSRCMGLWMTMTSKPKSANTTPATSPKVNRKRTVSVHF</sequence>
<protein>
    <submittedName>
        <fullName evidence="2">Uncharacterized protein</fullName>
    </submittedName>
</protein>
<keyword evidence="3" id="KW-1185">Reference proteome</keyword>
<dbReference type="GO" id="GO:0016410">
    <property type="term" value="F:N-acyltransferase activity"/>
    <property type="evidence" value="ECO:0007669"/>
    <property type="project" value="TreeGrafter"/>
</dbReference>
<evidence type="ECO:0000313" key="2">
    <source>
        <dbReference type="EMBL" id="CAL4145565.1"/>
    </source>
</evidence>
<evidence type="ECO:0000256" key="1">
    <source>
        <dbReference type="SAM" id="MobiDB-lite"/>
    </source>
</evidence>
<organism evidence="2 3">
    <name type="scientific">Meganyctiphanes norvegica</name>
    <name type="common">Northern krill</name>
    <name type="synonym">Thysanopoda norvegica</name>
    <dbReference type="NCBI Taxonomy" id="48144"/>
    <lineage>
        <taxon>Eukaryota</taxon>
        <taxon>Metazoa</taxon>
        <taxon>Ecdysozoa</taxon>
        <taxon>Arthropoda</taxon>
        <taxon>Crustacea</taxon>
        <taxon>Multicrustacea</taxon>
        <taxon>Malacostraca</taxon>
        <taxon>Eumalacostraca</taxon>
        <taxon>Eucarida</taxon>
        <taxon>Euphausiacea</taxon>
        <taxon>Euphausiidae</taxon>
        <taxon>Meganyctiphanes</taxon>
    </lineage>
</organism>
<feature type="region of interest" description="Disordered" evidence="1">
    <location>
        <begin position="341"/>
        <end position="366"/>
    </location>
</feature>
<dbReference type="GO" id="GO:0008970">
    <property type="term" value="F:phospholipase A1 activity"/>
    <property type="evidence" value="ECO:0007669"/>
    <property type="project" value="TreeGrafter"/>
</dbReference>
<feature type="compositionally biased region" description="Basic residues" evidence="1">
    <location>
        <begin position="356"/>
        <end position="366"/>
    </location>
</feature>
<dbReference type="GO" id="GO:0005737">
    <property type="term" value="C:cytoplasm"/>
    <property type="evidence" value="ECO:0007669"/>
    <property type="project" value="TreeGrafter"/>
</dbReference>
<dbReference type="EMBL" id="CAXKWB010034957">
    <property type="protein sequence ID" value="CAL4145565.1"/>
    <property type="molecule type" value="Genomic_DNA"/>
</dbReference>
<dbReference type="InterPro" id="IPR051496">
    <property type="entry name" value="H-rev107_PLA/AT"/>
</dbReference>
<dbReference type="AlphaFoldDB" id="A0AAV2RZ29"/>
<proteinExistence type="predicted"/>